<dbReference type="Gene3D" id="2.40.160.10">
    <property type="entry name" value="Porin"/>
    <property type="match status" value="1"/>
</dbReference>
<sequence length="444" mass="47292" precursor="true">MMKYSLGALVAAGVLAGGFATSASAADLGGNCCADLEERIAELEATTARKGNRKVSLTISGWVGQQVTWWDDGGQSNVYVTDLGTTLASHVMFTGQAQIMPGWTAGYVLHLEAMGSDSLTTSQGIADGPSVLTISGGGATNSVGTLQSFWFIKSDQLGKISVGKQSQASDNTAILVDGSGSLVPANWVPFDFFSFFVRQKNGQLTNLNWAGTGTWGDVNGLPTNSVRYDSPTFAGFSVSASWGEDDFWDVAARYAGEWNSVKVSLAAAYSQTSNAVTNAYFPTGNTLQAPDSEYFQIGAYVEHVPTGLFAYGAYGHLGFGDSYGADDRSNNTWYGKLGIRKRLNPLGHTVFYGEYEHIENRNGGTIGTNLADGPSVDLFDYDRSSARLWGLGVVQEVDAAAMSLWLKYRNIDASFKGVEAVGDVEGGLSTDNFQEVTFGALINF</sequence>
<dbReference type="HOGENOM" id="CLU_037013_0_0_5"/>
<feature type="signal peptide" evidence="1">
    <location>
        <begin position="1"/>
        <end position="25"/>
    </location>
</feature>
<dbReference type="SUPFAM" id="SSF56935">
    <property type="entry name" value="Porins"/>
    <property type="match status" value="1"/>
</dbReference>
<dbReference type="STRING" id="582899.Hden_1638"/>
<gene>
    <name evidence="3" type="ordered locus">Hden_1638</name>
</gene>
<evidence type="ECO:0000259" key="2">
    <source>
        <dbReference type="Pfam" id="PF13609"/>
    </source>
</evidence>
<organism evidence="3 4">
    <name type="scientific">Hyphomicrobium denitrificans (strain ATCC 51888 / DSM 1869 / NCIMB 11706 / TK 0415)</name>
    <dbReference type="NCBI Taxonomy" id="582899"/>
    <lineage>
        <taxon>Bacteria</taxon>
        <taxon>Pseudomonadati</taxon>
        <taxon>Pseudomonadota</taxon>
        <taxon>Alphaproteobacteria</taxon>
        <taxon>Hyphomicrobiales</taxon>
        <taxon>Hyphomicrobiaceae</taxon>
        <taxon>Hyphomicrobium</taxon>
    </lineage>
</organism>
<dbReference type="InterPro" id="IPR023614">
    <property type="entry name" value="Porin_dom_sf"/>
</dbReference>
<keyword evidence="4" id="KW-1185">Reference proteome</keyword>
<evidence type="ECO:0000256" key="1">
    <source>
        <dbReference type="SAM" id="SignalP"/>
    </source>
</evidence>
<evidence type="ECO:0000313" key="3">
    <source>
        <dbReference type="EMBL" id="ADJ23445.1"/>
    </source>
</evidence>
<reference evidence="4" key="1">
    <citation type="journal article" date="2011" name="J. Bacteriol.">
        <title>Genome sequences of eight morphologically diverse alphaproteobacteria.</title>
        <authorList>
            <consortium name="US DOE Joint Genome Institute"/>
            <person name="Brown P.J."/>
            <person name="Kysela D.T."/>
            <person name="Buechlein A."/>
            <person name="Hemmerich C."/>
            <person name="Brun Y.V."/>
        </authorList>
    </citation>
    <scope>NUCLEOTIDE SEQUENCE [LARGE SCALE GENOMIC DNA]</scope>
    <source>
        <strain evidence="4">ATCC 51888 / DSM 1869 / NCIB 11706 / TK 0415</strain>
    </source>
</reference>
<dbReference type="OrthoDB" id="974738at2"/>
<evidence type="ECO:0000313" key="4">
    <source>
        <dbReference type="Proteomes" id="UP000002033"/>
    </source>
</evidence>
<accession>D8JYJ3</accession>
<dbReference type="InterPro" id="IPR033900">
    <property type="entry name" value="Gram_neg_porin_domain"/>
</dbReference>
<dbReference type="EMBL" id="CP002083">
    <property type="protein sequence ID" value="ADJ23445.1"/>
    <property type="molecule type" value="Genomic_DNA"/>
</dbReference>
<feature type="domain" description="Porin" evidence="2">
    <location>
        <begin position="12"/>
        <end position="364"/>
    </location>
</feature>
<dbReference type="GO" id="GO:0016020">
    <property type="term" value="C:membrane"/>
    <property type="evidence" value="ECO:0007669"/>
    <property type="project" value="InterPro"/>
</dbReference>
<feature type="chain" id="PRO_5003116592" description="Porin domain-containing protein" evidence="1">
    <location>
        <begin position="26"/>
        <end position="444"/>
    </location>
</feature>
<dbReference type="eggNOG" id="COG3203">
    <property type="taxonomic scope" value="Bacteria"/>
</dbReference>
<keyword evidence="1" id="KW-0732">Signal</keyword>
<dbReference type="Pfam" id="PF13609">
    <property type="entry name" value="Porin_4"/>
    <property type="match status" value="1"/>
</dbReference>
<proteinExistence type="predicted"/>
<dbReference type="KEGG" id="hdn:Hden_1638"/>
<dbReference type="AlphaFoldDB" id="D8JYJ3"/>
<dbReference type="GO" id="GO:0015288">
    <property type="term" value="F:porin activity"/>
    <property type="evidence" value="ECO:0007669"/>
    <property type="project" value="InterPro"/>
</dbReference>
<dbReference type="Proteomes" id="UP000002033">
    <property type="component" value="Chromosome"/>
</dbReference>
<protein>
    <recommendedName>
        <fullName evidence="2">Porin domain-containing protein</fullName>
    </recommendedName>
</protein>
<name>D8JYJ3_HYPDA</name>
<dbReference type="RefSeq" id="WP_013215604.1">
    <property type="nucleotide sequence ID" value="NC_014313.1"/>
</dbReference>